<accession>A0A2M7YED9</accession>
<proteinExistence type="predicted"/>
<keyword evidence="5" id="KW-0411">Iron-sulfur</keyword>
<dbReference type="InterPro" id="IPR017896">
    <property type="entry name" value="4Fe4S_Fe-S-bd"/>
</dbReference>
<keyword evidence="4" id="KW-0408">Iron</keyword>
<dbReference type="InterPro" id="IPR010226">
    <property type="entry name" value="NADH_quinone_OxRdtase_chainI"/>
</dbReference>
<dbReference type="PROSITE" id="PS51379">
    <property type="entry name" value="4FE4S_FER_2"/>
    <property type="match status" value="2"/>
</dbReference>
<keyword evidence="2" id="KW-0479">Metal-binding</keyword>
<comment type="caution">
    <text evidence="7">The sequence shown here is derived from an EMBL/GenBank/DDBJ whole genome shotgun (WGS) entry which is preliminary data.</text>
</comment>
<evidence type="ECO:0000313" key="7">
    <source>
        <dbReference type="EMBL" id="PJA61306.1"/>
    </source>
</evidence>
<dbReference type="GO" id="GO:0003954">
    <property type="term" value="F:NADH dehydrogenase activity"/>
    <property type="evidence" value="ECO:0007669"/>
    <property type="project" value="TreeGrafter"/>
</dbReference>
<evidence type="ECO:0000256" key="3">
    <source>
        <dbReference type="ARBA" id="ARBA00022737"/>
    </source>
</evidence>
<dbReference type="PANTHER" id="PTHR10849:SF35">
    <property type="entry name" value="FORMATE HYDROGENLYASE SUBUNIT 6-RELATED"/>
    <property type="match status" value="1"/>
</dbReference>
<dbReference type="Proteomes" id="UP000229213">
    <property type="component" value="Unassembled WGS sequence"/>
</dbReference>
<dbReference type="Gene3D" id="3.30.70.3270">
    <property type="match status" value="1"/>
</dbReference>
<dbReference type="PROSITE" id="PS00198">
    <property type="entry name" value="4FE4S_FER_1"/>
    <property type="match status" value="1"/>
</dbReference>
<dbReference type="GO" id="GO:0051539">
    <property type="term" value="F:4 iron, 4 sulfur cluster binding"/>
    <property type="evidence" value="ECO:0007669"/>
    <property type="project" value="UniProtKB-KW"/>
</dbReference>
<name>A0A2M7YED9_9BACT</name>
<gene>
    <name evidence="7" type="ORF">CO162_06975</name>
</gene>
<feature type="domain" description="4Fe-4S ferredoxin-type" evidence="6">
    <location>
        <begin position="41"/>
        <end position="70"/>
    </location>
</feature>
<organism evidence="7 8">
    <name type="scientific">bacterium (Candidatus Ratteibacteria) CG_4_9_14_3_um_filter_41_21</name>
    <dbReference type="NCBI Taxonomy" id="2014289"/>
    <lineage>
        <taxon>Bacteria</taxon>
        <taxon>Candidatus Ratteibacteria</taxon>
    </lineage>
</organism>
<keyword evidence="3" id="KW-0677">Repeat</keyword>
<feature type="domain" description="4Fe-4S ferredoxin-type" evidence="6">
    <location>
        <begin position="76"/>
        <end position="106"/>
    </location>
</feature>
<dbReference type="Pfam" id="PF12838">
    <property type="entry name" value="Fer4_7"/>
    <property type="match status" value="1"/>
</dbReference>
<evidence type="ECO:0000259" key="6">
    <source>
        <dbReference type="PROSITE" id="PS51379"/>
    </source>
</evidence>
<reference evidence="8" key="1">
    <citation type="submission" date="2017-09" db="EMBL/GenBank/DDBJ databases">
        <title>Depth-based differentiation of microbial function through sediment-hosted aquifers and enrichment of novel symbionts in the deep terrestrial subsurface.</title>
        <authorList>
            <person name="Probst A.J."/>
            <person name="Ladd B."/>
            <person name="Jarett J.K."/>
            <person name="Geller-Mcgrath D.E."/>
            <person name="Sieber C.M.K."/>
            <person name="Emerson J.B."/>
            <person name="Anantharaman K."/>
            <person name="Thomas B.C."/>
            <person name="Malmstrom R."/>
            <person name="Stieglmeier M."/>
            <person name="Klingl A."/>
            <person name="Woyke T."/>
            <person name="Ryan C.M."/>
            <person name="Banfield J.F."/>
        </authorList>
    </citation>
    <scope>NUCLEOTIDE SEQUENCE [LARGE SCALE GENOMIC DNA]</scope>
</reference>
<evidence type="ECO:0000256" key="4">
    <source>
        <dbReference type="ARBA" id="ARBA00023004"/>
    </source>
</evidence>
<dbReference type="GO" id="GO:0046872">
    <property type="term" value="F:metal ion binding"/>
    <property type="evidence" value="ECO:0007669"/>
    <property type="project" value="UniProtKB-KW"/>
</dbReference>
<evidence type="ECO:0000313" key="8">
    <source>
        <dbReference type="Proteomes" id="UP000229213"/>
    </source>
</evidence>
<sequence length="207" mass="23773">MKLPSLFQFRILKEAFTALFKGHYTTRFPFVPHKPPEKFRGKPVPDDDWCVGCGACAEVCPSHAIELIDEPKTATRRIIWHYDQCIFCGQCEANCLTEKGVHLTGEYDLAVFDRKELFSEQKKELLICERCGRIIGTREHLLWLVKKLGPLAYSNFPLILTAQKELKIVKEEAPSKVPPPTTRSDIFRILCPKCRHEVLLLDQYGGR</sequence>
<dbReference type="PANTHER" id="PTHR10849">
    <property type="entry name" value="NADH DEHYDROGENASE UBIQUINONE IRON-SULFUR PROTEIN 8, MITOCHONDRIAL"/>
    <property type="match status" value="1"/>
</dbReference>
<evidence type="ECO:0000256" key="1">
    <source>
        <dbReference type="ARBA" id="ARBA00022485"/>
    </source>
</evidence>
<keyword evidence="1" id="KW-0004">4Fe-4S</keyword>
<dbReference type="InterPro" id="IPR017900">
    <property type="entry name" value="4Fe4S_Fe_S_CS"/>
</dbReference>
<dbReference type="GO" id="GO:0016020">
    <property type="term" value="C:membrane"/>
    <property type="evidence" value="ECO:0007669"/>
    <property type="project" value="InterPro"/>
</dbReference>
<dbReference type="SUPFAM" id="SSF54862">
    <property type="entry name" value="4Fe-4S ferredoxins"/>
    <property type="match status" value="1"/>
</dbReference>
<evidence type="ECO:0000256" key="2">
    <source>
        <dbReference type="ARBA" id="ARBA00022723"/>
    </source>
</evidence>
<evidence type="ECO:0000256" key="5">
    <source>
        <dbReference type="ARBA" id="ARBA00023014"/>
    </source>
</evidence>
<protein>
    <submittedName>
        <fullName evidence="7">4Fe-4S ferredoxin</fullName>
    </submittedName>
</protein>
<dbReference type="AlphaFoldDB" id="A0A2M7YED9"/>
<dbReference type="EMBL" id="PFWI01000253">
    <property type="protein sequence ID" value="PJA61306.1"/>
    <property type="molecule type" value="Genomic_DNA"/>
</dbReference>
<dbReference type="GO" id="GO:0009060">
    <property type="term" value="P:aerobic respiration"/>
    <property type="evidence" value="ECO:0007669"/>
    <property type="project" value="TreeGrafter"/>
</dbReference>